<comment type="caution">
    <text evidence="2">The sequence shown here is derived from an EMBL/GenBank/DDBJ whole genome shotgun (WGS) entry which is preliminary data.</text>
</comment>
<reference evidence="2 3" key="1">
    <citation type="journal article" date="2020" name="Nature">
        <title>Six reference-quality genomes reveal evolution of bat adaptations.</title>
        <authorList>
            <person name="Jebb D."/>
            <person name="Huang Z."/>
            <person name="Pippel M."/>
            <person name="Hughes G.M."/>
            <person name="Lavrichenko K."/>
            <person name="Devanna P."/>
            <person name="Winkler S."/>
            <person name="Jermiin L.S."/>
            <person name="Skirmuntt E.C."/>
            <person name="Katzourakis A."/>
            <person name="Burkitt-Gray L."/>
            <person name="Ray D.A."/>
            <person name="Sullivan K.A.M."/>
            <person name="Roscito J.G."/>
            <person name="Kirilenko B.M."/>
            <person name="Davalos L.M."/>
            <person name="Corthals A.P."/>
            <person name="Power M.L."/>
            <person name="Jones G."/>
            <person name="Ransome R.D."/>
            <person name="Dechmann D.K.N."/>
            <person name="Locatelli A.G."/>
            <person name="Puechmaille S.J."/>
            <person name="Fedrigo O."/>
            <person name="Jarvis E.D."/>
            <person name="Hiller M."/>
            <person name="Vernes S.C."/>
            <person name="Myers E.W."/>
            <person name="Teeling E.C."/>
        </authorList>
    </citation>
    <scope>NUCLEOTIDE SEQUENCE [LARGE SCALE GENOMIC DNA]</scope>
    <source>
        <strain evidence="2">MRouAeg1</strain>
        <tissue evidence="2">Muscle</tissue>
    </source>
</reference>
<feature type="compositionally biased region" description="Polar residues" evidence="1">
    <location>
        <begin position="49"/>
        <end position="60"/>
    </location>
</feature>
<evidence type="ECO:0000256" key="1">
    <source>
        <dbReference type="SAM" id="MobiDB-lite"/>
    </source>
</evidence>
<organism evidence="2 3">
    <name type="scientific">Rousettus aegyptiacus</name>
    <name type="common">Egyptian fruit bat</name>
    <name type="synonym">Pteropus aegyptiacus</name>
    <dbReference type="NCBI Taxonomy" id="9407"/>
    <lineage>
        <taxon>Eukaryota</taxon>
        <taxon>Metazoa</taxon>
        <taxon>Chordata</taxon>
        <taxon>Craniata</taxon>
        <taxon>Vertebrata</taxon>
        <taxon>Euteleostomi</taxon>
        <taxon>Mammalia</taxon>
        <taxon>Eutheria</taxon>
        <taxon>Laurasiatheria</taxon>
        <taxon>Chiroptera</taxon>
        <taxon>Yinpterochiroptera</taxon>
        <taxon>Pteropodoidea</taxon>
        <taxon>Pteropodidae</taxon>
        <taxon>Rousettinae</taxon>
        <taxon>Rousettus</taxon>
    </lineage>
</organism>
<dbReference type="Proteomes" id="UP000593571">
    <property type="component" value="Unassembled WGS sequence"/>
</dbReference>
<accession>A0A7J8IMU5</accession>
<proteinExistence type="predicted"/>
<dbReference type="AlphaFoldDB" id="A0A7J8IMU5"/>
<evidence type="ECO:0000313" key="2">
    <source>
        <dbReference type="EMBL" id="KAF6485668.1"/>
    </source>
</evidence>
<name>A0A7J8IMU5_ROUAE</name>
<sequence>MGSRVSANSNFLWLCDLEILFWSPVGRPQGLRKTRQPATSRTGLLVSIQKSRGTQSSGDTVTGAPTMGRRGQDAVSGRGALRPSSSPAPRLLSPAVRDAASWDKFQLVTLRTGFLGRLRLLPRVMHGEGRDVRKFSHQEMLKRYGCIDPSGETSPRQAHGSGARNQRALGVRKTRSEFWLCLYRLFDLGRVTDLSKSCLPHCQNTQSLGR</sequence>
<feature type="region of interest" description="Disordered" evidence="1">
    <location>
        <begin position="148"/>
        <end position="167"/>
    </location>
</feature>
<feature type="compositionally biased region" description="Low complexity" evidence="1">
    <location>
        <begin position="80"/>
        <end position="90"/>
    </location>
</feature>
<feature type="region of interest" description="Disordered" evidence="1">
    <location>
        <begin position="49"/>
        <end position="90"/>
    </location>
</feature>
<keyword evidence="3" id="KW-1185">Reference proteome</keyword>
<evidence type="ECO:0000313" key="3">
    <source>
        <dbReference type="Proteomes" id="UP000593571"/>
    </source>
</evidence>
<dbReference type="EMBL" id="JACASE010000003">
    <property type="protein sequence ID" value="KAF6485668.1"/>
    <property type="molecule type" value="Genomic_DNA"/>
</dbReference>
<protein>
    <submittedName>
        <fullName evidence="2">Uncharacterized protein</fullName>
    </submittedName>
</protein>
<gene>
    <name evidence="2" type="ORF">HJG63_010799</name>
</gene>